<dbReference type="EMBL" id="FXTM01000018">
    <property type="protein sequence ID" value="SMO67902.1"/>
    <property type="molecule type" value="Genomic_DNA"/>
</dbReference>
<proteinExistence type="predicted"/>
<evidence type="ECO:0000313" key="2">
    <source>
        <dbReference type="EMBL" id="SMO67902.1"/>
    </source>
</evidence>
<accession>A0A521D8H2</accession>
<name>A0A521D8H2_9BACT</name>
<protein>
    <submittedName>
        <fullName evidence="2">Uncharacterized protein</fullName>
    </submittedName>
</protein>
<keyword evidence="1" id="KW-1133">Transmembrane helix</keyword>
<keyword evidence="1" id="KW-0812">Transmembrane</keyword>
<feature type="transmembrane region" description="Helical" evidence="1">
    <location>
        <begin position="78"/>
        <end position="103"/>
    </location>
</feature>
<keyword evidence="3" id="KW-1185">Reference proteome</keyword>
<feature type="transmembrane region" description="Helical" evidence="1">
    <location>
        <begin position="15"/>
        <end position="35"/>
    </location>
</feature>
<dbReference type="Proteomes" id="UP000317315">
    <property type="component" value="Unassembled WGS sequence"/>
</dbReference>
<gene>
    <name evidence="2" type="ORF">SAMN06269117_11814</name>
</gene>
<reference evidence="2 3" key="1">
    <citation type="submission" date="2017-05" db="EMBL/GenBank/DDBJ databases">
        <authorList>
            <person name="Varghese N."/>
            <person name="Submissions S."/>
        </authorList>
    </citation>
    <scope>NUCLEOTIDE SEQUENCE [LARGE SCALE GENOMIC DNA]</scope>
    <source>
        <strain evidence="2 3">DSM 16304</strain>
    </source>
</reference>
<feature type="transmembrane region" description="Helical" evidence="1">
    <location>
        <begin position="47"/>
        <end position="66"/>
    </location>
</feature>
<evidence type="ECO:0000256" key="1">
    <source>
        <dbReference type="SAM" id="Phobius"/>
    </source>
</evidence>
<organism evidence="2 3">
    <name type="scientific">Balnearium lithotrophicum</name>
    <dbReference type="NCBI Taxonomy" id="223788"/>
    <lineage>
        <taxon>Bacteria</taxon>
        <taxon>Pseudomonadati</taxon>
        <taxon>Aquificota</taxon>
        <taxon>Aquificia</taxon>
        <taxon>Desulfurobacteriales</taxon>
        <taxon>Desulfurobacteriaceae</taxon>
        <taxon>Balnearium</taxon>
    </lineage>
</organism>
<evidence type="ECO:0000313" key="3">
    <source>
        <dbReference type="Proteomes" id="UP000317315"/>
    </source>
</evidence>
<keyword evidence="1" id="KW-0472">Membrane</keyword>
<dbReference type="RefSeq" id="WP_142935872.1">
    <property type="nucleotide sequence ID" value="NZ_FXTM01000018.1"/>
</dbReference>
<dbReference type="OrthoDB" id="14953at2"/>
<dbReference type="AlphaFoldDB" id="A0A521D8H2"/>
<sequence>MARVKSFSDGLAKGLGLGATIVGLYMMTMFSLLPLGIFSKVLNLKDFFGLKIGIAAVFSLITFIYYVRYVKSLKLPPIVWGFGAMISLIMSGVLMFVTVDVILKLIGLE</sequence>